<accession>A0A6J4SQX9</accession>
<proteinExistence type="predicted"/>
<organism evidence="1">
    <name type="scientific">uncultured Sphingomonadaceae bacterium</name>
    <dbReference type="NCBI Taxonomy" id="169976"/>
    <lineage>
        <taxon>Bacteria</taxon>
        <taxon>Pseudomonadati</taxon>
        <taxon>Pseudomonadota</taxon>
        <taxon>Alphaproteobacteria</taxon>
        <taxon>Sphingomonadales</taxon>
        <taxon>Sphingomonadaceae</taxon>
        <taxon>environmental samples</taxon>
    </lineage>
</organism>
<name>A0A6J4SQX9_9SPHN</name>
<evidence type="ECO:0000313" key="1">
    <source>
        <dbReference type="EMBL" id="CAA9502889.1"/>
    </source>
</evidence>
<gene>
    <name evidence="1" type="ORF">AVDCRST_MAG39-1483</name>
</gene>
<dbReference type="AlphaFoldDB" id="A0A6J4SQX9"/>
<protein>
    <submittedName>
        <fullName evidence="1">Uncharacterized protein</fullName>
    </submittedName>
</protein>
<reference evidence="1" key="1">
    <citation type="submission" date="2020-02" db="EMBL/GenBank/DDBJ databases">
        <authorList>
            <person name="Meier V. D."/>
        </authorList>
    </citation>
    <scope>NUCLEOTIDE SEQUENCE</scope>
    <source>
        <strain evidence="1">AVDCRST_MAG39</strain>
    </source>
</reference>
<dbReference type="EMBL" id="CADCVW010000060">
    <property type="protein sequence ID" value="CAA9502889.1"/>
    <property type="molecule type" value="Genomic_DNA"/>
</dbReference>
<sequence>MNYRRAPEAGYDDADELRRWAALAREASRRAPARKPRARKE</sequence>